<accession>A0ABR2S467</accession>
<comment type="caution">
    <text evidence="2">The sequence shown here is derived from an EMBL/GenBank/DDBJ whole genome shotgun (WGS) entry which is preliminary data.</text>
</comment>
<feature type="region of interest" description="Disordered" evidence="1">
    <location>
        <begin position="249"/>
        <end position="272"/>
    </location>
</feature>
<name>A0ABR2S467_9ROSI</name>
<organism evidence="2 3">
    <name type="scientific">Hibiscus sabdariffa</name>
    <name type="common">roselle</name>
    <dbReference type="NCBI Taxonomy" id="183260"/>
    <lineage>
        <taxon>Eukaryota</taxon>
        <taxon>Viridiplantae</taxon>
        <taxon>Streptophyta</taxon>
        <taxon>Embryophyta</taxon>
        <taxon>Tracheophyta</taxon>
        <taxon>Spermatophyta</taxon>
        <taxon>Magnoliopsida</taxon>
        <taxon>eudicotyledons</taxon>
        <taxon>Gunneridae</taxon>
        <taxon>Pentapetalae</taxon>
        <taxon>rosids</taxon>
        <taxon>malvids</taxon>
        <taxon>Malvales</taxon>
        <taxon>Malvaceae</taxon>
        <taxon>Malvoideae</taxon>
        <taxon>Hibiscus</taxon>
    </lineage>
</organism>
<evidence type="ECO:0000313" key="3">
    <source>
        <dbReference type="Proteomes" id="UP001396334"/>
    </source>
</evidence>
<proteinExistence type="predicted"/>
<reference evidence="2 3" key="1">
    <citation type="journal article" date="2024" name="G3 (Bethesda)">
        <title>Genome assembly of Hibiscus sabdariffa L. provides insights into metabolisms of medicinal natural products.</title>
        <authorList>
            <person name="Kim T."/>
        </authorList>
    </citation>
    <scope>NUCLEOTIDE SEQUENCE [LARGE SCALE GENOMIC DNA]</scope>
    <source>
        <strain evidence="2">TK-2024</strain>
        <tissue evidence="2">Old leaves</tissue>
    </source>
</reference>
<keyword evidence="3" id="KW-1185">Reference proteome</keyword>
<dbReference type="EMBL" id="JBBPBN010000017">
    <property type="protein sequence ID" value="KAK9019979.1"/>
    <property type="molecule type" value="Genomic_DNA"/>
</dbReference>
<dbReference type="Proteomes" id="UP001396334">
    <property type="component" value="Unassembled WGS sequence"/>
</dbReference>
<evidence type="ECO:0000313" key="2">
    <source>
        <dbReference type="EMBL" id="KAK9019979.1"/>
    </source>
</evidence>
<protein>
    <submittedName>
        <fullName evidence="2">Uncharacterized protein</fullName>
    </submittedName>
</protein>
<sequence>MAEAESQVLRRRQIGFPVFIDNVSKRIHHTSLGEAFQNKSVAANKGAVNRADVDGLVKRGAVLLNSLKDSRTYKEALVGKNPSRLGVQQSQCREICEDDDDDVVNPKAISVRVEEFPSCLNAMRKNDAIPILVSFSPLITSSGLEEHPMQLSTVPSGIGVHAINASIPLDHVDQSINGSVADLLDVPINVVGSSDIVAISGFSSESGPTYGAKARAAESLLVGAKLLNIPVGVFSPNASLVAPTKPRVVEGSGEISTPNTHNRVKRGRSKSGGAGCDRFNWWVAPPLGRTKAIKKMRKCSKKASLGLGSNSNLLVGNIDRVHSIHTSPDFLSESESEASKTLGLSKLLRVNFKAPDGVVLSRLADLDKCEDDSS</sequence>
<gene>
    <name evidence="2" type="ORF">V6N11_054480</name>
</gene>
<evidence type="ECO:0000256" key="1">
    <source>
        <dbReference type="SAM" id="MobiDB-lite"/>
    </source>
</evidence>